<comment type="caution">
    <text evidence="2">The sequence shown here is derived from an EMBL/GenBank/DDBJ whole genome shotgun (WGS) entry which is preliminary data.</text>
</comment>
<name>A0ABP8C3F6_9FLAO</name>
<keyword evidence="1" id="KW-0732">Signal</keyword>
<reference evidence="3" key="1">
    <citation type="journal article" date="2019" name="Int. J. Syst. Evol. Microbiol.">
        <title>The Global Catalogue of Microorganisms (GCM) 10K type strain sequencing project: providing services to taxonomists for standard genome sequencing and annotation.</title>
        <authorList>
            <consortium name="The Broad Institute Genomics Platform"/>
            <consortium name="The Broad Institute Genome Sequencing Center for Infectious Disease"/>
            <person name="Wu L."/>
            <person name="Ma J."/>
        </authorList>
    </citation>
    <scope>NUCLEOTIDE SEQUENCE [LARGE SCALE GENOMIC DNA]</scope>
    <source>
        <strain evidence="3">JCM 17630</strain>
    </source>
</reference>
<organism evidence="2 3">
    <name type="scientific">Postechiella marina</name>
    <dbReference type="NCBI Taxonomy" id="943941"/>
    <lineage>
        <taxon>Bacteria</taxon>
        <taxon>Pseudomonadati</taxon>
        <taxon>Bacteroidota</taxon>
        <taxon>Flavobacteriia</taxon>
        <taxon>Flavobacteriales</taxon>
        <taxon>Flavobacteriaceae</taxon>
        <taxon>Postechiella</taxon>
    </lineage>
</organism>
<dbReference type="PROSITE" id="PS51257">
    <property type="entry name" value="PROKAR_LIPOPROTEIN"/>
    <property type="match status" value="1"/>
</dbReference>
<accession>A0ABP8C3F6</accession>
<feature type="chain" id="PRO_5046810940" evidence="1">
    <location>
        <begin position="23"/>
        <end position="490"/>
    </location>
</feature>
<evidence type="ECO:0000313" key="3">
    <source>
        <dbReference type="Proteomes" id="UP001501496"/>
    </source>
</evidence>
<feature type="signal peptide" evidence="1">
    <location>
        <begin position="1"/>
        <end position="22"/>
    </location>
</feature>
<dbReference type="Proteomes" id="UP001501496">
    <property type="component" value="Unassembled WGS sequence"/>
</dbReference>
<keyword evidence="3" id="KW-1185">Reference proteome</keyword>
<evidence type="ECO:0000313" key="2">
    <source>
        <dbReference type="EMBL" id="GAA4232677.1"/>
    </source>
</evidence>
<protein>
    <submittedName>
        <fullName evidence="2">Uncharacterized protein</fullName>
    </submittedName>
</protein>
<sequence>MTHTKTLLAVITLFVLMVSCSKDDDATNNVPSYVRFNFLTNSNNEPLEYPQVSSAIIPSRNYTNTSIKTLKIPVTLTSYTLKNEVTVNYSVTTSADASVFKINPINQLSFKNNKLTDTIYVSFNERWTDEENIVLNLESVSDTSIHLGNINDTYPNTSFTINLGDILTSYTLSENRIEIEGIAGEEIEFEVNFPNGYIASEIENIEILEFLNGFDYSISTDNSKNDDTTISYKITLNEDINNDDVLYQTIITLVDTENYNATGNTKLQIVKPIKTPRDPDVNTASHFYDLSNGFYRTYLEHWNDFNNDGVCAWQSTFAFTYPVIVESTNENAVLYDDNGTEDPLDDIYHHAFQIGFDSPFATTTVNSFNLKRYFSNDSGSRANSPGFNVNPAIEFYPENGTSTTNGTVLIIPQFLTISSTNGNSHAIAISGEGTYYEVSPGVFEIKFQLNLTNDEVFGGTITSNYMLYNTNSYTDPEDLTTNNCVTVYTL</sequence>
<gene>
    <name evidence="2" type="ORF">GCM10022291_07990</name>
</gene>
<proteinExistence type="predicted"/>
<dbReference type="RefSeq" id="WP_344786792.1">
    <property type="nucleotide sequence ID" value="NZ_BAABCA010000002.1"/>
</dbReference>
<evidence type="ECO:0000256" key="1">
    <source>
        <dbReference type="SAM" id="SignalP"/>
    </source>
</evidence>
<dbReference type="EMBL" id="BAABCA010000002">
    <property type="protein sequence ID" value="GAA4232677.1"/>
    <property type="molecule type" value="Genomic_DNA"/>
</dbReference>